<protein>
    <submittedName>
        <fullName evidence="1">Uncharacterized protein</fullName>
    </submittedName>
</protein>
<organism evidence="1 2">
    <name type="scientific">Petromyces alliaceus</name>
    <name type="common">Aspergillus alliaceus</name>
    <dbReference type="NCBI Taxonomy" id="209559"/>
    <lineage>
        <taxon>Eukaryota</taxon>
        <taxon>Fungi</taxon>
        <taxon>Dikarya</taxon>
        <taxon>Ascomycota</taxon>
        <taxon>Pezizomycotina</taxon>
        <taxon>Eurotiomycetes</taxon>
        <taxon>Eurotiomycetidae</taxon>
        <taxon>Eurotiales</taxon>
        <taxon>Aspergillaceae</taxon>
        <taxon>Aspergillus</taxon>
        <taxon>Aspergillus subgen. Circumdati</taxon>
    </lineage>
</organism>
<evidence type="ECO:0000313" key="1">
    <source>
        <dbReference type="EMBL" id="KAF5866864.1"/>
    </source>
</evidence>
<proteinExistence type="predicted"/>
<sequence length="74" mass="8677">MASELKTGRGMDFAHLPEPYLDPWTFIDVPETEGDDWKRHRKLNTRAFNEMMHEAVWIQSARPAFTTVKQWADA</sequence>
<evidence type="ECO:0000313" key="2">
    <source>
        <dbReference type="Proteomes" id="UP000541154"/>
    </source>
</evidence>
<accession>A0A8H6EBP2</accession>
<reference evidence="1 2" key="1">
    <citation type="submission" date="2019-04" db="EMBL/GenBank/DDBJ databases">
        <title>Aspergillus burnettii sp. nov., novel species from soil in southeast Queensland.</title>
        <authorList>
            <person name="Gilchrist C.L.M."/>
            <person name="Pitt J.I."/>
            <person name="Lange L."/>
            <person name="Lacey H.J."/>
            <person name="Vuong D."/>
            <person name="Midgley D.J."/>
            <person name="Greenfield P."/>
            <person name="Bradbury M."/>
            <person name="Lacey E."/>
            <person name="Busk P.K."/>
            <person name="Pilgaard B."/>
            <person name="Chooi Y.H."/>
            <person name="Piggott A.M."/>
        </authorList>
    </citation>
    <scope>NUCLEOTIDE SEQUENCE [LARGE SCALE GENOMIC DNA]</scope>
    <source>
        <strain evidence="1 2">FRR 5400</strain>
    </source>
</reference>
<name>A0A8H6EBP2_PETAA</name>
<gene>
    <name evidence="1" type="ORF">ETB97_008668</name>
</gene>
<comment type="caution">
    <text evidence="1">The sequence shown here is derived from an EMBL/GenBank/DDBJ whole genome shotgun (WGS) entry which is preliminary data.</text>
</comment>
<dbReference type="EMBL" id="SPNV01000004">
    <property type="protein sequence ID" value="KAF5866864.1"/>
    <property type="molecule type" value="Genomic_DNA"/>
</dbReference>
<keyword evidence="2" id="KW-1185">Reference proteome</keyword>
<dbReference type="AlphaFoldDB" id="A0A8H6EBP2"/>
<dbReference type="Proteomes" id="UP000541154">
    <property type="component" value="Unassembled WGS sequence"/>
</dbReference>